<accession>A0A1A2YS40</accession>
<comment type="caution">
    <text evidence="4">The sequence shown here is derived from an EMBL/GenBank/DDBJ whole genome shotgun (WGS) entry which is preliminary data.</text>
</comment>
<dbReference type="SUPFAM" id="SSF53901">
    <property type="entry name" value="Thiolase-like"/>
    <property type="match status" value="1"/>
</dbReference>
<dbReference type="GO" id="GO:0016746">
    <property type="term" value="F:acyltransferase activity"/>
    <property type="evidence" value="ECO:0007669"/>
    <property type="project" value="UniProtKB-KW"/>
</dbReference>
<evidence type="ECO:0000313" key="4">
    <source>
        <dbReference type="EMBL" id="OBI40258.1"/>
    </source>
</evidence>
<proteinExistence type="predicted"/>
<evidence type="ECO:0000256" key="1">
    <source>
        <dbReference type="ARBA" id="ARBA00022679"/>
    </source>
</evidence>
<evidence type="ECO:0000259" key="3">
    <source>
        <dbReference type="Pfam" id="PF08541"/>
    </source>
</evidence>
<organism evidence="4 5">
    <name type="scientific">Mycobacterium kyorinense</name>
    <dbReference type="NCBI Taxonomy" id="487514"/>
    <lineage>
        <taxon>Bacteria</taxon>
        <taxon>Bacillati</taxon>
        <taxon>Actinomycetota</taxon>
        <taxon>Actinomycetes</taxon>
        <taxon>Mycobacteriales</taxon>
        <taxon>Mycobacteriaceae</taxon>
        <taxon>Mycobacterium</taxon>
    </lineage>
</organism>
<feature type="domain" description="Beta-ketoacyl-[acyl-carrier-protein] synthase III C-terminal" evidence="3">
    <location>
        <begin position="204"/>
        <end position="288"/>
    </location>
</feature>
<dbReference type="Pfam" id="PF08541">
    <property type="entry name" value="ACP_syn_III_C"/>
    <property type="match status" value="1"/>
</dbReference>
<dbReference type="EMBL" id="LZKJ01000200">
    <property type="protein sequence ID" value="OBI40258.1"/>
    <property type="molecule type" value="Genomic_DNA"/>
</dbReference>
<keyword evidence="2" id="KW-0012">Acyltransferase</keyword>
<dbReference type="Gene3D" id="3.40.47.10">
    <property type="match status" value="2"/>
</dbReference>
<evidence type="ECO:0000313" key="5">
    <source>
        <dbReference type="Proteomes" id="UP000093592"/>
    </source>
</evidence>
<dbReference type="PANTHER" id="PTHR34069">
    <property type="entry name" value="3-OXOACYL-[ACYL-CARRIER-PROTEIN] SYNTHASE 3"/>
    <property type="match status" value="1"/>
</dbReference>
<sequence>MGTVIEQFNITGGGWRTRHSALRLAVLAARQCLSRAGRDADDVNLLVNAGIYRDRNLGEPALAALIQEDIGANVEDPHAGAHGTFSFDVANGTCGVLTALQVVDGFLRSHTIDRALIVTSDADPGHGMSEHFPFSPAGAALLCGWSGDGDGLGQFHWTNCPDDGENFRATVGFGDARNVLRFDSSATTGQRLAAAGAEAARGCLDKSSLELEDIDALVAAPALRGYHTALAAQLGVPLERITVAADEKIHTASLVAALHRTTGRLPAGARVLLVAAGAGIIAGAALYRQPLAH</sequence>
<gene>
    <name evidence="4" type="ORF">A5707_10070</name>
</gene>
<dbReference type="InterPro" id="IPR013747">
    <property type="entry name" value="ACP_syn_III_C"/>
</dbReference>
<dbReference type="InterPro" id="IPR016039">
    <property type="entry name" value="Thiolase-like"/>
</dbReference>
<dbReference type="OrthoDB" id="6195581at2"/>
<dbReference type="Proteomes" id="UP000093592">
    <property type="component" value="Unassembled WGS sequence"/>
</dbReference>
<reference evidence="5" key="1">
    <citation type="submission" date="2016-06" db="EMBL/GenBank/DDBJ databases">
        <authorList>
            <person name="Sutton G."/>
            <person name="Brinkac L."/>
            <person name="Sanka R."/>
            <person name="Adams M."/>
            <person name="Lau E."/>
            <person name="Sam S."/>
            <person name="Sreng N."/>
            <person name="Him V."/>
            <person name="Kerleguer A."/>
            <person name="Cheng S."/>
        </authorList>
    </citation>
    <scope>NUCLEOTIDE SEQUENCE [LARGE SCALE GENOMIC DNA]</scope>
    <source>
        <strain evidence="5">E861</strain>
    </source>
</reference>
<dbReference type="RefSeq" id="WP_065016548.1">
    <property type="nucleotide sequence ID" value="NZ_LZKJ01000200.1"/>
</dbReference>
<keyword evidence="1" id="KW-0808">Transferase</keyword>
<evidence type="ECO:0000256" key="2">
    <source>
        <dbReference type="ARBA" id="ARBA00023315"/>
    </source>
</evidence>
<protein>
    <submittedName>
        <fullName evidence="4">3-oxoacyl-ACP synthase</fullName>
    </submittedName>
</protein>
<dbReference type="GO" id="GO:0044550">
    <property type="term" value="P:secondary metabolite biosynthetic process"/>
    <property type="evidence" value="ECO:0007669"/>
    <property type="project" value="TreeGrafter"/>
</dbReference>
<name>A0A1A2YS40_9MYCO</name>
<dbReference type="AlphaFoldDB" id="A0A1A2YS40"/>
<dbReference type="PANTHER" id="PTHR34069:SF2">
    <property type="entry name" value="BETA-KETOACYL-[ACYL-CARRIER-PROTEIN] SYNTHASE III"/>
    <property type="match status" value="1"/>
</dbReference>